<evidence type="ECO:0000256" key="1">
    <source>
        <dbReference type="SAM" id="SignalP"/>
    </source>
</evidence>
<gene>
    <name evidence="2" type="ORF">GCM10011348_47050</name>
</gene>
<feature type="chain" id="PRO_5037793616" evidence="1">
    <location>
        <begin position="23"/>
        <end position="249"/>
    </location>
</feature>
<proteinExistence type="predicted"/>
<keyword evidence="1" id="KW-0732">Signal</keyword>
<dbReference type="RefSeq" id="WP_188863091.1">
    <property type="nucleotide sequence ID" value="NZ_BMLT01000023.1"/>
</dbReference>
<evidence type="ECO:0000313" key="2">
    <source>
        <dbReference type="EMBL" id="GGO89392.1"/>
    </source>
</evidence>
<dbReference type="Proteomes" id="UP000599578">
    <property type="component" value="Unassembled WGS sequence"/>
</dbReference>
<comment type="caution">
    <text evidence="2">The sequence shown here is derived from an EMBL/GenBank/DDBJ whole genome shotgun (WGS) entry which is preliminary data.</text>
</comment>
<evidence type="ECO:0000313" key="3">
    <source>
        <dbReference type="Proteomes" id="UP000599578"/>
    </source>
</evidence>
<name>A0A917ZT26_9GAMM</name>
<dbReference type="AlphaFoldDB" id="A0A917ZT26"/>
<keyword evidence="3" id="KW-1185">Reference proteome</keyword>
<sequence length="249" mass="26841">MKSKILVLSALMLALLPFSLSAKDKRDFTDSFPLDGCSFVNEGGNSYFILEPGRVLSYDNGACLEEGDCDELEELTITVTGDTEDIMLDGQMIATRVVEEYETADGDFAERSRNFFAVCQHSGDVYYFGEDVWVPDGMGGEMGGADGPGAWRVGEDDAMPGIIMPGGAFLLGARYYQEVAPDIALDRAEHTGMGLAPDLEVEGLDGGLSDCVEVTETTELAKQEESVKIYCPGVGLVVDDDLELIGIEE</sequence>
<accession>A0A917ZT26</accession>
<reference evidence="2 3" key="1">
    <citation type="journal article" date="2014" name="Int. J. Syst. Evol. Microbiol.">
        <title>Complete genome sequence of Corynebacterium casei LMG S-19264T (=DSM 44701T), isolated from a smear-ripened cheese.</title>
        <authorList>
            <consortium name="US DOE Joint Genome Institute (JGI-PGF)"/>
            <person name="Walter F."/>
            <person name="Albersmeier A."/>
            <person name="Kalinowski J."/>
            <person name="Ruckert C."/>
        </authorList>
    </citation>
    <scope>NUCLEOTIDE SEQUENCE [LARGE SCALE GENOMIC DNA]</scope>
    <source>
        <strain evidence="2 3">CGMCC 1.7286</strain>
    </source>
</reference>
<feature type="signal peptide" evidence="1">
    <location>
        <begin position="1"/>
        <end position="22"/>
    </location>
</feature>
<protein>
    <submittedName>
        <fullName evidence="2">Uncharacterized protein</fullName>
    </submittedName>
</protein>
<dbReference type="EMBL" id="BMLT01000023">
    <property type="protein sequence ID" value="GGO89392.1"/>
    <property type="molecule type" value="Genomic_DNA"/>
</dbReference>
<organism evidence="2 3">
    <name type="scientific">Marinobacterium nitratireducens</name>
    <dbReference type="NCBI Taxonomy" id="518897"/>
    <lineage>
        <taxon>Bacteria</taxon>
        <taxon>Pseudomonadati</taxon>
        <taxon>Pseudomonadota</taxon>
        <taxon>Gammaproteobacteria</taxon>
        <taxon>Oceanospirillales</taxon>
        <taxon>Oceanospirillaceae</taxon>
        <taxon>Marinobacterium</taxon>
    </lineage>
</organism>